<dbReference type="AlphaFoldDB" id="A0A8S9MDE3"/>
<accession>A0A8S9MDE3</accession>
<gene>
    <name evidence="3" type="ORF">DY000_02004678</name>
    <name evidence="2" type="ORF">F2Q70_00010228</name>
</gene>
<reference evidence="2" key="1">
    <citation type="submission" date="2019-12" db="EMBL/GenBank/DDBJ databases">
        <title>Genome sequencing and annotation of Brassica cretica.</title>
        <authorList>
            <person name="Studholme D.J."/>
            <person name="Sarris P.F."/>
        </authorList>
    </citation>
    <scope>NUCLEOTIDE SEQUENCE</scope>
    <source>
        <strain evidence="2">PFS-102/07</strain>
        <tissue evidence="2">Leaf</tissue>
    </source>
</reference>
<sequence>MKKTQSGGETRWRAGNGEATTPELRDRIPPLKLSHEDDLKTEERGGELQWRKQEDEKR</sequence>
<evidence type="ECO:0000256" key="1">
    <source>
        <dbReference type="SAM" id="MobiDB-lite"/>
    </source>
</evidence>
<reference evidence="3 4" key="3">
    <citation type="journal article" date="2020" name="BMC Genomics">
        <title>Intraspecific diversification of the crop wild relative Brassica cretica Lam. using demographic model selection.</title>
        <authorList>
            <person name="Kioukis A."/>
            <person name="Michalopoulou V.A."/>
            <person name="Briers L."/>
            <person name="Pirintsos S."/>
            <person name="Studholme D.J."/>
            <person name="Pavlidis P."/>
            <person name="Sarris P.F."/>
        </authorList>
    </citation>
    <scope>NUCLEOTIDE SEQUENCE [LARGE SCALE GENOMIC DNA]</scope>
    <source>
        <strain evidence="4">cv. PFS-1207/04</strain>
        <strain evidence="3">PFS-1207/04</strain>
    </source>
</reference>
<evidence type="ECO:0000313" key="4">
    <source>
        <dbReference type="Proteomes" id="UP000266723"/>
    </source>
</evidence>
<organism evidence="2">
    <name type="scientific">Brassica cretica</name>
    <name type="common">Mustard</name>
    <dbReference type="NCBI Taxonomy" id="69181"/>
    <lineage>
        <taxon>Eukaryota</taxon>
        <taxon>Viridiplantae</taxon>
        <taxon>Streptophyta</taxon>
        <taxon>Embryophyta</taxon>
        <taxon>Tracheophyta</taxon>
        <taxon>Spermatophyta</taxon>
        <taxon>Magnoliopsida</taxon>
        <taxon>eudicotyledons</taxon>
        <taxon>Gunneridae</taxon>
        <taxon>Pentapetalae</taxon>
        <taxon>rosids</taxon>
        <taxon>malvids</taxon>
        <taxon>Brassicales</taxon>
        <taxon>Brassicaceae</taxon>
        <taxon>Brassiceae</taxon>
        <taxon>Brassica</taxon>
    </lineage>
</organism>
<evidence type="ECO:0000313" key="3">
    <source>
        <dbReference type="EMBL" id="KAF3549988.1"/>
    </source>
</evidence>
<reference evidence="3" key="2">
    <citation type="submission" date="2019-12" db="EMBL/GenBank/DDBJ databases">
        <authorList>
            <person name="Studholme D.J."/>
            <person name="Sarris P."/>
        </authorList>
    </citation>
    <scope>NUCLEOTIDE SEQUENCE</scope>
    <source>
        <strain evidence="3">PFS-1207/04</strain>
        <tissue evidence="3">Leaf</tissue>
    </source>
</reference>
<dbReference type="EMBL" id="QGKV02000832">
    <property type="protein sequence ID" value="KAF3549988.1"/>
    <property type="molecule type" value="Genomic_DNA"/>
</dbReference>
<keyword evidence="4" id="KW-1185">Reference proteome</keyword>
<dbReference type="EMBL" id="QGKY02000089">
    <property type="protein sequence ID" value="KAF2615266.1"/>
    <property type="molecule type" value="Genomic_DNA"/>
</dbReference>
<evidence type="ECO:0000313" key="2">
    <source>
        <dbReference type="EMBL" id="KAF2615266.1"/>
    </source>
</evidence>
<proteinExistence type="predicted"/>
<feature type="region of interest" description="Disordered" evidence="1">
    <location>
        <begin position="1"/>
        <end position="58"/>
    </location>
</feature>
<feature type="compositionally biased region" description="Basic and acidic residues" evidence="1">
    <location>
        <begin position="23"/>
        <end position="58"/>
    </location>
</feature>
<name>A0A8S9MDE3_BRACR</name>
<protein>
    <submittedName>
        <fullName evidence="2">Uncharacterized protein</fullName>
    </submittedName>
</protein>
<dbReference type="Proteomes" id="UP000266723">
    <property type="component" value="Unassembled WGS sequence"/>
</dbReference>
<comment type="caution">
    <text evidence="2">The sequence shown here is derived from an EMBL/GenBank/DDBJ whole genome shotgun (WGS) entry which is preliminary data.</text>
</comment>